<keyword evidence="2" id="KW-0472">Membrane</keyword>
<keyword evidence="2" id="KW-1133">Transmembrane helix</keyword>
<dbReference type="AlphaFoldDB" id="A0A9P6CE17"/>
<keyword evidence="3" id="KW-0732">Signal</keyword>
<feature type="compositionally biased region" description="Low complexity" evidence="1">
    <location>
        <begin position="100"/>
        <end position="113"/>
    </location>
</feature>
<accession>A0A9P6CE17</accession>
<feature type="transmembrane region" description="Helical" evidence="2">
    <location>
        <begin position="133"/>
        <end position="153"/>
    </location>
</feature>
<evidence type="ECO:0000256" key="3">
    <source>
        <dbReference type="SAM" id="SignalP"/>
    </source>
</evidence>
<organism evidence="4 5">
    <name type="scientific">Collybia nuda</name>
    <dbReference type="NCBI Taxonomy" id="64659"/>
    <lineage>
        <taxon>Eukaryota</taxon>
        <taxon>Fungi</taxon>
        <taxon>Dikarya</taxon>
        <taxon>Basidiomycota</taxon>
        <taxon>Agaricomycotina</taxon>
        <taxon>Agaricomycetes</taxon>
        <taxon>Agaricomycetidae</taxon>
        <taxon>Agaricales</taxon>
        <taxon>Tricholomatineae</taxon>
        <taxon>Clitocybaceae</taxon>
        <taxon>Collybia</taxon>
    </lineage>
</organism>
<evidence type="ECO:0000256" key="2">
    <source>
        <dbReference type="SAM" id="Phobius"/>
    </source>
</evidence>
<proteinExistence type="predicted"/>
<evidence type="ECO:0000313" key="5">
    <source>
        <dbReference type="Proteomes" id="UP000807353"/>
    </source>
</evidence>
<dbReference type="Proteomes" id="UP000807353">
    <property type="component" value="Unassembled WGS sequence"/>
</dbReference>
<reference evidence="4" key="1">
    <citation type="submission" date="2020-11" db="EMBL/GenBank/DDBJ databases">
        <authorList>
            <consortium name="DOE Joint Genome Institute"/>
            <person name="Ahrendt S."/>
            <person name="Riley R."/>
            <person name="Andreopoulos W."/>
            <person name="Labutti K."/>
            <person name="Pangilinan J."/>
            <person name="Ruiz-Duenas F.J."/>
            <person name="Barrasa J.M."/>
            <person name="Sanchez-Garcia M."/>
            <person name="Camarero S."/>
            <person name="Miyauchi S."/>
            <person name="Serrano A."/>
            <person name="Linde D."/>
            <person name="Babiker R."/>
            <person name="Drula E."/>
            <person name="Ayuso-Fernandez I."/>
            <person name="Pacheco R."/>
            <person name="Padilla G."/>
            <person name="Ferreira P."/>
            <person name="Barriuso J."/>
            <person name="Kellner H."/>
            <person name="Castanera R."/>
            <person name="Alfaro M."/>
            <person name="Ramirez L."/>
            <person name="Pisabarro A.G."/>
            <person name="Kuo A."/>
            <person name="Tritt A."/>
            <person name="Lipzen A."/>
            <person name="He G."/>
            <person name="Yan M."/>
            <person name="Ng V."/>
            <person name="Cullen D."/>
            <person name="Martin F."/>
            <person name="Rosso M.-N."/>
            <person name="Henrissat B."/>
            <person name="Hibbett D."/>
            <person name="Martinez A.T."/>
            <person name="Grigoriev I.V."/>
        </authorList>
    </citation>
    <scope>NUCLEOTIDE SEQUENCE</scope>
    <source>
        <strain evidence="4">CBS 247.69</strain>
    </source>
</reference>
<feature type="region of interest" description="Disordered" evidence="1">
    <location>
        <begin position="88"/>
        <end position="114"/>
    </location>
</feature>
<sequence length="182" mass="20314">MLFWSPWLARTSSIYLLILLWLCSFQIAHTFALTGNEVNPSPSHAVNDTHPGLLCSPFGLCEPCPAKELAEPFCQPFGNRRLMHCTDAKAPSPSHDSSHSEQPPSHTQPQHPQGETLAWESCGRIVKQERADFYEFVACNVLFAIVALAILFVRSKRLHAMQARQLAARIGIIRNRGNGGRR</sequence>
<comment type="caution">
    <text evidence="4">The sequence shown here is derived from an EMBL/GenBank/DDBJ whole genome shotgun (WGS) entry which is preliminary data.</text>
</comment>
<feature type="chain" id="PRO_5040390998" evidence="3">
    <location>
        <begin position="31"/>
        <end position="182"/>
    </location>
</feature>
<evidence type="ECO:0000313" key="4">
    <source>
        <dbReference type="EMBL" id="KAF9457538.1"/>
    </source>
</evidence>
<keyword evidence="2" id="KW-0812">Transmembrane</keyword>
<evidence type="ECO:0000256" key="1">
    <source>
        <dbReference type="SAM" id="MobiDB-lite"/>
    </source>
</evidence>
<feature type="signal peptide" evidence="3">
    <location>
        <begin position="1"/>
        <end position="30"/>
    </location>
</feature>
<dbReference type="OrthoDB" id="2525787at2759"/>
<dbReference type="EMBL" id="MU150367">
    <property type="protein sequence ID" value="KAF9457538.1"/>
    <property type="molecule type" value="Genomic_DNA"/>
</dbReference>
<keyword evidence="5" id="KW-1185">Reference proteome</keyword>
<name>A0A9P6CE17_9AGAR</name>
<gene>
    <name evidence="4" type="ORF">BDZ94DRAFT_1285207</name>
</gene>
<protein>
    <submittedName>
        <fullName evidence="4">Uncharacterized protein</fullName>
    </submittedName>
</protein>